<evidence type="ECO:0000313" key="1">
    <source>
        <dbReference type="EMBL" id="CAI9726399.1"/>
    </source>
</evidence>
<dbReference type="AlphaFoldDB" id="A0AA36B2I1"/>
<keyword evidence="2" id="KW-1185">Reference proteome</keyword>
<dbReference type="EMBL" id="OX597820">
    <property type="protein sequence ID" value="CAI9726399.1"/>
    <property type="molecule type" value="Genomic_DNA"/>
</dbReference>
<organism evidence="1 2">
    <name type="scientific">Octopus vulgaris</name>
    <name type="common">Common octopus</name>
    <dbReference type="NCBI Taxonomy" id="6645"/>
    <lineage>
        <taxon>Eukaryota</taxon>
        <taxon>Metazoa</taxon>
        <taxon>Spiralia</taxon>
        <taxon>Lophotrochozoa</taxon>
        <taxon>Mollusca</taxon>
        <taxon>Cephalopoda</taxon>
        <taxon>Coleoidea</taxon>
        <taxon>Octopodiformes</taxon>
        <taxon>Octopoda</taxon>
        <taxon>Incirrata</taxon>
        <taxon>Octopodidae</taxon>
        <taxon>Octopus</taxon>
    </lineage>
</organism>
<sequence length="144" mass="16760">MPAHEFRIFSIRNLCSTRQSTYKQLYFAINDEKTSKIANSFTTRNELYLLVLHPILKHVHEVNKLFESNTVDKTKLLEDLSNLIKSVANMIVLPTCRIDPDASIEIFLNPKPNLGYRFERKIAEMIIKKTVTSAEENNIHKREL</sequence>
<evidence type="ECO:0000313" key="2">
    <source>
        <dbReference type="Proteomes" id="UP001162480"/>
    </source>
</evidence>
<reference evidence="1" key="1">
    <citation type="submission" date="2023-08" db="EMBL/GenBank/DDBJ databases">
        <authorList>
            <person name="Alioto T."/>
            <person name="Alioto T."/>
            <person name="Gomez Garrido J."/>
        </authorList>
    </citation>
    <scope>NUCLEOTIDE SEQUENCE</scope>
</reference>
<protein>
    <submittedName>
        <fullName evidence="1">Uncharacterized protein</fullName>
    </submittedName>
</protein>
<name>A0AA36B2I1_OCTVU</name>
<proteinExistence type="predicted"/>
<dbReference type="Proteomes" id="UP001162480">
    <property type="component" value="Chromosome 7"/>
</dbReference>
<accession>A0AA36B2I1</accession>
<gene>
    <name evidence="1" type="ORF">OCTVUL_1B015781</name>
</gene>